<dbReference type="Gene3D" id="3.30.70.360">
    <property type="match status" value="1"/>
</dbReference>
<dbReference type="Pfam" id="PF07687">
    <property type="entry name" value="M20_dimer"/>
    <property type="match status" value="1"/>
</dbReference>
<dbReference type="Gene3D" id="3.40.630.10">
    <property type="entry name" value="Zn peptidases"/>
    <property type="match status" value="1"/>
</dbReference>
<evidence type="ECO:0000256" key="2">
    <source>
        <dbReference type="ARBA" id="ARBA00022801"/>
    </source>
</evidence>
<feature type="domain" description="Peptidase M20 dimerisation" evidence="5">
    <location>
        <begin position="211"/>
        <end position="302"/>
    </location>
</feature>
<feature type="binding site" evidence="3">
    <location>
        <position position="380"/>
    </location>
    <ligand>
        <name>Zn(2+)</name>
        <dbReference type="ChEBI" id="CHEBI:29105"/>
        <label>2</label>
    </ligand>
</feature>
<keyword evidence="3" id="KW-0479">Metal-binding</keyword>
<dbReference type="RefSeq" id="WP_155430527.1">
    <property type="nucleotide sequence ID" value="NZ_WNJO01000001.1"/>
</dbReference>
<dbReference type="InterPro" id="IPR036264">
    <property type="entry name" value="Bact_exopeptidase_dim_dom"/>
</dbReference>
<dbReference type="PANTHER" id="PTHR32494">
    <property type="entry name" value="ALLANTOATE DEIMINASE-RELATED"/>
    <property type="match status" value="1"/>
</dbReference>
<comment type="cofactor">
    <cofactor evidence="3">
        <name>Zn(2+)</name>
        <dbReference type="ChEBI" id="CHEBI:29105"/>
    </cofactor>
    <text evidence="3">Binds 2 Zn(2+) ions per subunit.</text>
</comment>
<protein>
    <submittedName>
        <fullName evidence="6">Hydantoinase/carbamoylase family amidase</fullName>
        <ecNumber evidence="6">3.5.-.-</ecNumber>
    </submittedName>
</protein>
<keyword evidence="3" id="KW-0862">Zinc</keyword>
<evidence type="ECO:0000313" key="7">
    <source>
        <dbReference type="Proteomes" id="UP000466388"/>
    </source>
</evidence>
<dbReference type="SUPFAM" id="SSF55031">
    <property type="entry name" value="Bacterial exopeptidase dimerisation domain"/>
    <property type="match status" value="1"/>
</dbReference>
<feature type="binding site" evidence="3">
    <location>
        <position position="189"/>
    </location>
    <ligand>
        <name>Zn(2+)</name>
        <dbReference type="ChEBI" id="CHEBI:29105"/>
        <label>1</label>
    </ligand>
</feature>
<evidence type="ECO:0000256" key="3">
    <source>
        <dbReference type="PIRSR" id="PIRSR001235-1"/>
    </source>
</evidence>
<gene>
    <name evidence="6" type="ORF">GM612_01085</name>
</gene>
<dbReference type="GO" id="GO:0016813">
    <property type="term" value="F:hydrolase activity, acting on carbon-nitrogen (but not peptide) bonds, in linear amidines"/>
    <property type="evidence" value="ECO:0007669"/>
    <property type="project" value="InterPro"/>
</dbReference>
<comment type="similarity">
    <text evidence="1">Belongs to the peptidase M20 family.</text>
</comment>
<feature type="binding site" evidence="4">
    <location>
        <position position="287"/>
    </location>
    <ligand>
        <name>allantoate</name>
        <dbReference type="ChEBI" id="CHEBI:17536"/>
    </ligand>
</feature>
<organism evidence="6 7">
    <name type="scientific">Secundilactobacillus folii</name>
    <dbReference type="NCBI Taxonomy" id="2678357"/>
    <lineage>
        <taxon>Bacteria</taxon>
        <taxon>Bacillati</taxon>
        <taxon>Bacillota</taxon>
        <taxon>Bacilli</taxon>
        <taxon>Lactobacillales</taxon>
        <taxon>Lactobacillaceae</taxon>
        <taxon>Secundilactobacillus</taxon>
    </lineage>
</organism>
<dbReference type="EMBL" id="WNJO01000001">
    <property type="protein sequence ID" value="MTV81247.1"/>
    <property type="molecule type" value="Genomic_DNA"/>
</dbReference>
<dbReference type="SUPFAM" id="SSF53187">
    <property type="entry name" value="Zn-dependent exopeptidases"/>
    <property type="match status" value="1"/>
</dbReference>
<evidence type="ECO:0000313" key="6">
    <source>
        <dbReference type="EMBL" id="MTV81247.1"/>
    </source>
</evidence>
<dbReference type="InterPro" id="IPR011650">
    <property type="entry name" value="Peptidase_M20_dimer"/>
</dbReference>
<keyword evidence="7" id="KW-1185">Reference proteome</keyword>
<dbReference type="InterPro" id="IPR002933">
    <property type="entry name" value="Peptidase_M20"/>
</dbReference>
<dbReference type="CDD" id="cd03884">
    <property type="entry name" value="M20_bAS"/>
    <property type="match status" value="1"/>
</dbReference>
<feature type="binding site" evidence="3">
    <location>
        <position position="80"/>
    </location>
    <ligand>
        <name>Zn(2+)</name>
        <dbReference type="ChEBI" id="CHEBI:29105"/>
        <label>1</label>
    </ligand>
</feature>
<dbReference type="PANTHER" id="PTHR32494:SF5">
    <property type="entry name" value="ALLANTOATE AMIDOHYDROLASE"/>
    <property type="match status" value="1"/>
</dbReference>
<accession>A0A7X2XT93</accession>
<reference evidence="6 7" key="1">
    <citation type="submission" date="2019-11" db="EMBL/GenBank/DDBJ databases">
        <title>Lactobacillus sp. nov. CRM56-3, isolated from fermented tea leaves.</title>
        <authorList>
            <person name="Phuengjayaem S."/>
            <person name="Tanasupawat S."/>
        </authorList>
    </citation>
    <scope>NUCLEOTIDE SEQUENCE [LARGE SCALE GENOMIC DNA]</scope>
    <source>
        <strain evidence="6 7">CRM56-3</strain>
    </source>
</reference>
<dbReference type="GO" id="GO:0046872">
    <property type="term" value="F:metal ion binding"/>
    <property type="evidence" value="ECO:0007669"/>
    <property type="project" value="UniProtKB-KW"/>
</dbReference>
<evidence type="ECO:0000256" key="4">
    <source>
        <dbReference type="PIRSR" id="PIRSR001235-2"/>
    </source>
</evidence>
<feature type="binding site" evidence="3">
    <location>
        <position position="126"/>
    </location>
    <ligand>
        <name>Zn(2+)</name>
        <dbReference type="ChEBI" id="CHEBI:29105"/>
        <label>2</label>
    </ligand>
</feature>
<name>A0A7X2XT93_9LACO</name>
<feature type="binding site" evidence="4">
    <location>
        <position position="274"/>
    </location>
    <ligand>
        <name>allantoate</name>
        <dbReference type="ChEBI" id="CHEBI:17536"/>
    </ligand>
</feature>
<evidence type="ECO:0000256" key="1">
    <source>
        <dbReference type="ARBA" id="ARBA00006153"/>
    </source>
</evidence>
<dbReference type="PIRSF" id="PIRSF001235">
    <property type="entry name" value="Amidase_carbamoylase"/>
    <property type="match status" value="1"/>
</dbReference>
<feature type="binding site" evidence="3">
    <location>
        <position position="91"/>
    </location>
    <ligand>
        <name>Zn(2+)</name>
        <dbReference type="ChEBI" id="CHEBI:29105"/>
        <label>2</label>
    </ligand>
</feature>
<sequence>MTADDPTWAVFKQQFDLITEISAAKTGQNRLVYSQNWVDAQTALIKFGQQAGLTVTVDDYGNVYLDFPGQDDQIIATGSHMDTVVDGGRFDGLYGVLGGLQAIINLRNQFGRPQHTLRLISFSEEEGSRFPTTFSGSKYYVHGQIVKNLTDQNGNRFDQARKAATSQLLALPQVIHERPKLPSAFTELHIEQGPRLENEHRQVGLVSGIVGQRRWQIQVQGVANHAGTTPMTQRHDGLLTAVDLIKHLHAIASELSPDLTFTVGQLNVLPNTPNVIPGKVAFSVDVRHPNNAILDAFETALNRSLTLFSASQLTCQAHRWVKDLPAKFSRQILDQNVKLTRQLGYSSIMMPSGAGHDSYVMNQAVPTAMIFVPSVKGISHAPAEFTHLEDLKTGILVLTASLQHLAYS</sequence>
<proteinExistence type="inferred from homology"/>
<dbReference type="NCBIfam" id="TIGR01879">
    <property type="entry name" value="hydantase"/>
    <property type="match status" value="1"/>
</dbReference>
<feature type="binding site" evidence="3">
    <location>
        <position position="91"/>
    </location>
    <ligand>
        <name>Zn(2+)</name>
        <dbReference type="ChEBI" id="CHEBI:29105"/>
        <label>1</label>
    </ligand>
</feature>
<dbReference type="Proteomes" id="UP000466388">
    <property type="component" value="Unassembled WGS sequence"/>
</dbReference>
<dbReference type="InterPro" id="IPR010158">
    <property type="entry name" value="Amidase_Cbmase"/>
</dbReference>
<keyword evidence="2 6" id="KW-0378">Hydrolase</keyword>
<evidence type="ECO:0000259" key="5">
    <source>
        <dbReference type="Pfam" id="PF07687"/>
    </source>
</evidence>
<comment type="caution">
    <text evidence="6">The sequence shown here is derived from an EMBL/GenBank/DDBJ whole genome shotgun (WGS) entry which is preliminary data.</text>
</comment>
<dbReference type="AlphaFoldDB" id="A0A7X2XT93"/>
<dbReference type="Pfam" id="PF01546">
    <property type="entry name" value="Peptidase_M20"/>
    <property type="match status" value="1"/>
</dbReference>
<dbReference type="EC" id="3.5.-.-" evidence="6"/>
<feature type="binding site" evidence="4">
    <location>
        <position position="214"/>
    </location>
    <ligand>
        <name>allantoate</name>
        <dbReference type="ChEBI" id="CHEBI:17536"/>
    </ligand>
</feature>